<name>A0AAE3SXV6_9BURK</name>
<keyword evidence="2" id="KW-1185">Reference proteome</keyword>
<accession>A0AAE3SXV6</accession>
<proteinExistence type="predicted"/>
<dbReference type="RefSeq" id="WP_271426165.1">
    <property type="nucleotide sequence ID" value="NZ_JAQIPB010000001.1"/>
</dbReference>
<organism evidence="1 2">
    <name type="scientific">Xenophilus arseniciresistens</name>
    <dbReference type="NCBI Taxonomy" id="1283306"/>
    <lineage>
        <taxon>Bacteria</taxon>
        <taxon>Pseudomonadati</taxon>
        <taxon>Pseudomonadota</taxon>
        <taxon>Betaproteobacteria</taxon>
        <taxon>Burkholderiales</taxon>
        <taxon>Comamonadaceae</taxon>
        <taxon>Xenophilus</taxon>
    </lineage>
</organism>
<gene>
    <name evidence="1" type="ORF">PGB34_00805</name>
</gene>
<comment type="caution">
    <text evidence="1">The sequence shown here is derived from an EMBL/GenBank/DDBJ whole genome shotgun (WGS) entry which is preliminary data.</text>
</comment>
<dbReference type="Proteomes" id="UP001212602">
    <property type="component" value="Unassembled WGS sequence"/>
</dbReference>
<dbReference type="EMBL" id="JAQIPB010000001">
    <property type="protein sequence ID" value="MDA7414890.1"/>
    <property type="molecule type" value="Genomic_DNA"/>
</dbReference>
<dbReference type="PANTHER" id="PTHR33973">
    <property type="entry name" value="OS07G0153300 PROTEIN"/>
    <property type="match status" value="1"/>
</dbReference>
<protein>
    <submittedName>
        <fullName evidence="1">DUF1365 family protein</fullName>
    </submittedName>
</protein>
<dbReference type="AlphaFoldDB" id="A0AAE3SXV6"/>
<dbReference type="Pfam" id="PF07103">
    <property type="entry name" value="DUF1365"/>
    <property type="match status" value="1"/>
</dbReference>
<reference evidence="1" key="1">
    <citation type="submission" date="2023-01" db="EMBL/GenBank/DDBJ databases">
        <title>Xenophilus mangrovi sp. nov., isolated from soil of Mangrove nature reserve.</title>
        <authorList>
            <person name="Xu S."/>
            <person name="Liu Z."/>
            <person name="Xu Y."/>
        </authorList>
    </citation>
    <scope>NUCLEOTIDE SEQUENCE</scope>
    <source>
        <strain evidence="1">YW8</strain>
    </source>
</reference>
<evidence type="ECO:0000313" key="2">
    <source>
        <dbReference type="Proteomes" id="UP001212602"/>
    </source>
</evidence>
<dbReference type="PANTHER" id="PTHR33973:SF4">
    <property type="entry name" value="OS07G0153300 PROTEIN"/>
    <property type="match status" value="1"/>
</dbReference>
<sequence>MSLDAPHSPAPAGASALYAGRVMHQRLRPRRHRLSYRVFSLLVDLEELPALHQRLRWLSVDGFNLFSIHQRDHGAGEPEGPRAHVERQLQAAGLHAGGAIRLLTMPRILGYAFNPLSVYFCHAPGSAALQAILYEVNNTFGQRHSYLIAVPPGQPPGQAVVQQCDKGFHVSPFLDLALQYRFEVRPPADALHVGIQVRDAQGAVLVATLDARRRPLSDRALLRAFFSHPLLTLKVVGAIHWEALQLWLKGLRIHRLPPAPAQAVSIVRHPPPP</sequence>
<evidence type="ECO:0000313" key="1">
    <source>
        <dbReference type="EMBL" id="MDA7414890.1"/>
    </source>
</evidence>
<dbReference type="InterPro" id="IPR010775">
    <property type="entry name" value="DUF1365"/>
</dbReference>